<evidence type="ECO:0000313" key="3">
    <source>
        <dbReference type="EMBL" id="PIL20247.1"/>
    </source>
</evidence>
<evidence type="ECO:0000256" key="1">
    <source>
        <dbReference type="SAM" id="Phobius"/>
    </source>
</evidence>
<evidence type="ECO:0000256" key="2">
    <source>
        <dbReference type="SAM" id="SignalP"/>
    </source>
</evidence>
<reference evidence="3 4" key="1">
    <citation type="submission" date="2013-09" db="EMBL/GenBank/DDBJ databases">
        <title>Genome sequencing of Phaeobacter antarcticus sp. nov. SM1211.</title>
        <authorList>
            <person name="Zhang X.-Y."/>
            <person name="Liu C."/>
            <person name="Chen X.-L."/>
            <person name="Xie B.-B."/>
            <person name="Qin Q.-L."/>
            <person name="Rong J.-C."/>
            <person name="Zhang Y.-Z."/>
        </authorList>
    </citation>
    <scope>NUCLEOTIDE SEQUENCE [LARGE SCALE GENOMIC DNA]</scope>
    <source>
        <strain evidence="3 4">SM1211</strain>
    </source>
</reference>
<feature type="chain" id="PRO_5013748611" description="PEP-CTERM protein-sorting domain-containing protein" evidence="2">
    <location>
        <begin position="34"/>
        <end position="241"/>
    </location>
</feature>
<keyword evidence="2" id="KW-0732">Signal</keyword>
<keyword evidence="1" id="KW-0472">Membrane</keyword>
<dbReference type="EMBL" id="AWWI01000064">
    <property type="protein sequence ID" value="PIL20247.1"/>
    <property type="molecule type" value="Genomic_DNA"/>
</dbReference>
<evidence type="ECO:0008006" key="5">
    <source>
        <dbReference type="Google" id="ProtNLM"/>
    </source>
</evidence>
<keyword evidence="1" id="KW-0812">Transmembrane</keyword>
<feature type="transmembrane region" description="Helical" evidence="1">
    <location>
        <begin position="207"/>
        <end position="226"/>
    </location>
</feature>
<keyword evidence="1" id="KW-1133">Transmembrane helix</keyword>
<feature type="signal peptide" evidence="2">
    <location>
        <begin position="1"/>
        <end position="33"/>
    </location>
</feature>
<comment type="caution">
    <text evidence="3">The sequence shown here is derived from an EMBL/GenBank/DDBJ whole genome shotgun (WGS) entry which is preliminary data.</text>
</comment>
<dbReference type="AlphaFoldDB" id="A0A2G8RFA2"/>
<accession>A0A2G8RFA2</accession>
<organism evidence="3 4">
    <name type="scientific">Puniceibacterium antarcticum</name>
    <dbReference type="NCBI Taxonomy" id="1206336"/>
    <lineage>
        <taxon>Bacteria</taxon>
        <taxon>Pseudomonadati</taxon>
        <taxon>Pseudomonadota</taxon>
        <taxon>Alphaproteobacteria</taxon>
        <taxon>Rhodobacterales</taxon>
        <taxon>Paracoccaceae</taxon>
        <taxon>Puniceibacterium</taxon>
    </lineage>
</organism>
<dbReference type="Proteomes" id="UP000231259">
    <property type="component" value="Unassembled WGS sequence"/>
</dbReference>
<gene>
    <name evidence="3" type="ORF">P775_09865</name>
</gene>
<evidence type="ECO:0000313" key="4">
    <source>
        <dbReference type="Proteomes" id="UP000231259"/>
    </source>
</evidence>
<keyword evidence="4" id="KW-1185">Reference proteome</keyword>
<proteinExistence type="predicted"/>
<protein>
    <recommendedName>
        <fullName evidence="5">PEP-CTERM protein-sorting domain-containing protein</fullName>
    </recommendedName>
</protein>
<name>A0A2G8RFA2_9RHOB</name>
<sequence length="241" mass="24543">MLLESYFFGDLDMLRFFAIAALVSGLASGTVSASTIVDDFNDTNKSNWTDVLGSTTHNGTSVSGTNFALSTLNGATGNSYSVDVSTSASGTAFIGIALGVTSADDTLMVKIQNNNGSSGFDSIFFYRAVVGSLPAVSGEYLKLLSNPATSGTFFVTQNGDGTVTAGFNGESFTETLSTMFAGTGVGLAFYGSATADNFTNLAPVSAVPLPAGAVVLLTGLAGLGAVGSRRGRRLATARRVV</sequence>